<gene>
    <name evidence="1" type="ORF">GCM10009788_34090</name>
</gene>
<accession>A0ABN2AWM9</accession>
<dbReference type="EMBL" id="BAAAOR010000025">
    <property type="protein sequence ID" value="GAA1527885.1"/>
    <property type="molecule type" value="Genomic_DNA"/>
</dbReference>
<comment type="caution">
    <text evidence="1">The sequence shown here is derived from an EMBL/GenBank/DDBJ whole genome shotgun (WGS) entry which is preliminary data.</text>
</comment>
<evidence type="ECO:0000313" key="2">
    <source>
        <dbReference type="Proteomes" id="UP001500842"/>
    </source>
</evidence>
<name>A0ABN2AWM9_9ACTN</name>
<evidence type="ECO:0000313" key="1">
    <source>
        <dbReference type="EMBL" id="GAA1527885.1"/>
    </source>
</evidence>
<sequence length="70" mass="7613">MDAACGLASCLGNAHADDKAWAQRPRPMWLDPTEMGRGAGPRRDPALPWMVDQIVTFVLTLPPITVAEPE</sequence>
<organism evidence="1 2">
    <name type="scientific">Nocardioides humi</name>
    <dbReference type="NCBI Taxonomy" id="449461"/>
    <lineage>
        <taxon>Bacteria</taxon>
        <taxon>Bacillati</taxon>
        <taxon>Actinomycetota</taxon>
        <taxon>Actinomycetes</taxon>
        <taxon>Propionibacteriales</taxon>
        <taxon>Nocardioidaceae</taxon>
        <taxon>Nocardioides</taxon>
    </lineage>
</organism>
<dbReference type="Proteomes" id="UP001500842">
    <property type="component" value="Unassembled WGS sequence"/>
</dbReference>
<protein>
    <submittedName>
        <fullName evidence="1">Uncharacterized protein</fullName>
    </submittedName>
</protein>
<reference evidence="1 2" key="1">
    <citation type="journal article" date="2019" name="Int. J. Syst. Evol. Microbiol.">
        <title>The Global Catalogue of Microorganisms (GCM) 10K type strain sequencing project: providing services to taxonomists for standard genome sequencing and annotation.</title>
        <authorList>
            <consortium name="The Broad Institute Genomics Platform"/>
            <consortium name="The Broad Institute Genome Sequencing Center for Infectious Disease"/>
            <person name="Wu L."/>
            <person name="Ma J."/>
        </authorList>
    </citation>
    <scope>NUCLEOTIDE SEQUENCE [LARGE SCALE GENOMIC DNA]</scope>
    <source>
        <strain evidence="1 2">JCM 14942</strain>
    </source>
</reference>
<keyword evidence="2" id="KW-1185">Reference proteome</keyword>
<proteinExistence type="predicted"/>